<keyword evidence="3" id="KW-1185">Reference proteome</keyword>
<evidence type="ECO:0000313" key="3">
    <source>
        <dbReference type="Proteomes" id="UP000625735"/>
    </source>
</evidence>
<reference evidence="2" key="2">
    <citation type="submission" date="2020-09" db="EMBL/GenBank/DDBJ databases">
        <authorList>
            <person name="Sun Q."/>
            <person name="Zhou Y."/>
        </authorList>
    </citation>
    <scope>NUCLEOTIDE SEQUENCE</scope>
    <source>
        <strain evidence="2">CGMCC 1.12506</strain>
    </source>
</reference>
<proteinExistence type="predicted"/>
<protein>
    <submittedName>
        <fullName evidence="2">Uncharacterized protein</fullName>
    </submittedName>
</protein>
<evidence type="ECO:0000256" key="1">
    <source>
        <dbReference type="SAM" id="Phobius"/>
    </source>
</evidence>
<dbReference type="RefSeq" id="WP_188361846.1">
    <property type="nucleotide sequence ID" value="NZ_BMFG01000004.1"/>
</dbReference>
<reference evidence="2" key="1">
    <citation type="journal article" date="2014" name="Int. J. Syst. Evol. Microbiol.">
        <title>Complete genome sequence of Corynebacterium casei LMG S-19264T (=DSM 44701T), isolated from a smear-ripened cheese.</title>
        <authorList>
            <consortium name="US DOE Joint Genome Institute (JGI-PGF)"/>
            <person name="Walter F."/>
            <person name="Albersmeier A."/>
            <person name="Kalinowski J."/>
            <person name="Ruckert C."/>
        </authorList>
    </citation>
    <scope>NUCLEOTIDE SEQUENCE</scope>
    <source>
        <strain evidence="2">CGMCC 1.12506</strain>
    </source>
</reference>
<feature type="transmembrane region" description="Helical" evidence="1">
    <location>
        <begin position="35"/>
        <end position="52"/>
    </location>
</feature>
<sequence>MNLHTKAFFYQLLAFIVFFIPFRILIGYITGMETIWVSIGAFMLTLLLAPKFQAIKTNEGVKLYMKWLFIKGVKELK</sequence>
<feature type="transmembrane region" description="Helical" evidence="1">
    <location>
        <begin position="7"/>
        <end position="29"/>
    </location>
</feature>
<keyword evidence="1" id="KW-0472">Membrane</keyword>
<name>A0A916Y165_9FLAO</name>
<dbReference type="EMBL" id="BMFG01000004">
    <property type="protein sequence ID" value="GGD25185.1"/>
    <property type="molecule type" value="Genomic_DNA"/>
</dbReference>
<comment type="caution">
    <text evidence="2">The sequence shown here is derived from an EMBL/GenBank/DDBJ whole genome shotgun (WGS) entry which is preliminary data.</text>
</comment>
<keyword evidence="1" id="KW-0812">Transmembrane</keyword>
<organism evidence="2 3">
    <name type="scientific">Flavobacterium orientale</name>
    <dbReference type="NCBI Taxonomy" id="1756020"/>
    <lineage>
        <taxon>Bacteria</taxon>
        <taxon>Pseudomonadati</taxon>
        <taxon>Bacteroidota</taxon>
        <taxon>Flavobacteriia</taxon>
        <taxon>Flavobacteriales</taxon>
        <taxon>Flavobacteriaceae</taxon>
        <taxon>Flavobacterium</taxon>
    </lineage>
</organism>
<evidence type="ECO:0000313" key="2">
    <source>
        <dbReference type="EMBL" id="GGD25185.1"/>
    </source>
</evidence>
<keyword evidence="1" id="KW-1133">Transmembrane helix</keyword>
<dbReference type="AlphaFoldDB" id="A0A916Y165"/>
<dbReference type="Proteomes" id="UP000625735">
    <property type="component" value="Unassembled WGS sequence"/>
</dbReference>
<accession>A0A916Y165</accession>
<gene>
    <name evidence="2" type="ORF">GCM10011343_14150</name>
</gene>